<dbReference type="KEGG" id="sbr:SY1_16240"/>
<reference evidence="1 2" key="2">
    <citation type="submission" date="2010-03" db="EMBL/GenBank/DDBJ databases">
        <authorList>
            <person name="Pajon A."/>
        </authorList>
    </citation>
    <scope>NUCLEOTIDE SEQUENCE [LARGE SCALE GENOMIC DNA]</scope>
    <source>
        <strain evidence="1 2">SGP1</strain>
    </source>
</reference>
<protein>
    <recommendedName>
        <fullName evidence="3">Flagellar assembly protein H</fullName>
    </recommendedName>
</protein>
<sequence length="350" mass="39309">MDRAERDEAGSMNREVKATVFSDLFKIKKYLFQLYRTLHPEDTTTVEDDLTDVSINNVLVDDIYNDLGFMVSDRLVVLVEAQSTWTENVLIRGAMYLVQTWRNHFARTGADLYHAPRAALPRPEFYVLYTGERVARPEVLSLSEEFFCGEPFAIEVRARMLYGEGTGDVISQYASFCRVLGGQVKLYGRTRRTIRETIRICKERDVLKEYLEDREAEVMDIMTMLFDQETATRNYVDRVRREAAERSFARGNAEGLAEGLARGNAEGLAEGLARGNAEGLAEGLARGNAEGLAKGLAKGNVQGFVNACRDFGVSRNEALARVARRFNLTAEDARSEVERCWEAKGAAPAE</sequence>
<evidence type="ECO:0000313" key="2">
    <source>
        <dbReference type="Proteomes" id="UP000008957"/>
    </source>
</evidence>
<dbReference type="RefSeq" id="WP_015556748.1">
    <property type="nucleotide sequence ID" value="NC_021038.1"/>
</dbReference>
<reference evidence="2" key="1">
    <citation type="submission" date="2010-03" db="EMBL/GenBank/DDBJ databases">
        <title>The genome sequence of Synergistetes sp. SGP1.</title>
        <authorList>
            <consortium name="metaHIT consortium -- http://www.metahit.eu/"/>
            <person name="Pajon A."/>
            <person name="Turner K."/>
            <person name="Parkhill J."/>
            <person name="Wade W."/>
            <person name="Vartoukian S."/>
        </authorList>
    </citation>
    <scope>NUCLEOTIDE SEQUENCE [LARGE SCALE GENOMIC DNA]</scope>
    <source>
        <strain evidence="2">SGP1</strain>
    </source>
</reference>
<evidence type="ECO:0000313" key="1">
    <source>
        <dbReference type="EMBL" id="CBL28601.1"/>
    </source>
</evidence>
<proteinExistence type="predicted"/>
<dbReference type="EMBL" id="FP929056">
    <property type="protein sequence ID" value="CBL28601.1"/>
    <property type="molecule type" value="Genomic_DNA"/>
</dbReference>
<dbReference type="Proteomes" id="UP000008957">
    <property type="component" value="Chromosome"/>
</dbReference>
<dbReference type="AlphaFoldDB" id="A0AB94IXY2"/>
<gene>
    <name evidence="1" type="ORF">SY1_16240</name>
</gene>
<accession>A0AB94IXY2</accession>
<organism evidence="1 2">
    <name type="scientific">Fretibacterium fastidiosum</name>
    <dbReference type="NCBI Taxonomy" id="651822"/>
    <lineage>
        <taxon>Bacteria</taxon>
        <taxon>Thermotogati</taxon>
        <taxon>Synergistota</taxon>
        <taxon>Synergistia</taxon>
        <taxon>Synergistales</taxon>
        <taxon>Aminobacteriaceae</taxon>
        <taxon>Fretibacterium</taxon>
    </lineage>
</organism>
<name>A0AB94IXY2_9BACT</name>
<keyword evidence="2" id="KW-1185">Reference proteome</keyword>
<evidence type="ECO:0008006" key="3">
    <source>
        <dbReference type="Google" id="ProtNLM"/>
    </source>
</evidence>